<keyword evidence="3" id="KW-1185">Reference proteome</keyword>
<evidence type="ECO:0000313" key="2">
    <source>
        <dbReference type="EnsemblFungi" id="CEF86988"/>
    </source>
</evidence>
<organism evidence="1 3">
    <name type="scientific">Gibberella zeae (strain ATCC MYA-4620 / CBS 123657 / FGSC 9075 / NRRL 31084 / PH-1)</name>
    <name type="common">Wheat head blight fungus</name>
    <name type="synonym">Fusarium graminearum</name>
    <dbReference type="NCBI Taxonomy" id="229533"/>
    <lineage>
        <taxon>Eukaryota</taxon>
        <taxon>Fungi</taxon>
        <taxon>Dikarya</taxon>
        <taxon>Ascomycota</taxon>
        <taxon>Pezizomycotina</taxon>
        <taxon>Sordariomycetes</taxon>
        <taxon>Hypocreomycetidae</taxon>
        <taxon>Hypocreales</taxon>
        <taxon>Nectriaceae</taxon>
        <taxon>Fusarium</taxon>
    </lineage>
</organism>
<dbReference type="VEuPathDB" id="FungiDB:FGRAMPH1_01G21325"/>
<reference evidence="2" key="4">
    <citation type="submission" date="2017-01" db="UniProtKB">
        <authorList>
            <consortium name="EnsemblFungi"/>
        </authorList>
    </citation>
    <scope>IDENTIFICATION</scope>
    <source>
        <strain evidence="2">PH-1 / ATCC MYA-4620 / FGSC 9075 / NRRL 31084</strain>
    </source>
</reference>
<reference evidence="1 3" key="3">
    <citation type="journal article" date="2015" name="BMC Genomics">
        <title>The completed genome sequence of the pathogenic ascomycete fungus Fusarium graminearum.</title>
        <authorList>
            <person name="King R."/>
            <person name="Urban M."/>
            <person name="Hammond-Kosack M.C."/>
            <person name="Hassani-Pak K."/>
            <person name="Hammond-Kosack K.E."/>
        </authorList>
    </citation>
    <scope>NUCLEOTIDE SEQUENCE [LARGE SCALE GENOMIC DNA]</scope>
    <source>
        <strain evidence="3">ATCC MYA-4620 / CBS 123657 / FGSC 9075 / NRRL 31084 / PH-1</strain>
        <strain evidence="1">PH-1</strain>
    </source>
</reference>
<dbReference type="EnsemblFungi" id="CEF86988">
    <property type="protein sequence ID" value="CEF86988"/>
    <property type="gene ID" value="FGRRES_20313"/>
</dbReference>
<name>A0A098E1K3_GIBZE</name>
<protein>
    <submittedName>
        <fullName evidence="1">Chromosome 3, complete genome</fullName>
    </submittedName>
</protein>
<dbReference type="EMBL" id="HG970334">
    <property type="protein sequence ID" value="CEF86988.1"/>
    <property type="molecule type" value="Genomic_DNA"/>
</dbReference>
<gene>
    <name evidence="1" type="ORF">FGRAMPH1_01T21325</name>
</gene>
<evidence type="ECO:0000313" key="3">
    <source>
        <dbReference type="Proteomes" id="UP000070720"/>
    </source>
</evidence>
<sequence>MDTIERYLLRWDGTIDDINNFINEAIAEALTSDVTAPAFTEAASTTTLAFPTLDDFALLGSGNEKRQADAATGLLGLKPGQMNKKTA</sequence>
<accession>A0A098E1K3</accession>
<dbReference type="InParanoid" id="A0A098E1K3"/>
<dbReference type="Proteomes" id="UP000070720">
    <property type="component" value="Chromosome 3"/>
</dbReference>
<accession>A0A0E0SKM5</accession>
<evidence type="ECO:0000313" key="1">
    <source>
        <dbReference type="EMBL" id="CEF86988.1"/>
    </source>
</evidence>
<proteinExistence type="predicted"/>
<dbReference type="AlphaFoldDB" id="A0A098E1K3"/>
<reference evidence="2 3" key="2">
    <citation type="journal article" date="2010" name="Nature">
        <title>Comparative genomics reveals mobile pathogenicity chromosomes in Fusarium.</title>
        <authorList>
            <person name="Ma L.J."/>
            <person name="van der Does H.C."/>
            <person name="Borkovich K.A."/>
            <person name="Coleman J.J."/>
            <person name="Daboussi M.J."/>
            <person name="Di Pietro A."/>
            <person name="Dufresne M."/>
            <person name="Freitag M."/>
            <person name="Grabherr M."/>
            <person name="Henrissat B."/>
            <person name="Houterman P.M."/>
            <person name="Kang S."/>
            <person name="Shim W.B."/>
            <person name="Woloshuk C."/>
            <person name="Xie X."/>
            <person name="Xu J.R."/>
            <person name="Antoniw J."/>
            <person name="Baker S.E."/>
            <person name="Bluhm B.H."/>
            <person name="Breakspear A."/>
            <person name="Brown D.W."/>
            <person name="Butchko R.A."/>
            <person name="Chapman S."/>
            <person name="Coulson R."/>
            <person name="Coutinho P.M."/>
            <person name="Danchin E.G."/>
            <person name="Diener A."/>
            <person name="Gale L.R."/>
            <person name="Gardiner D.M."/>
            <person name="Goff S."/>
            <person name="Hammond-Kosack K.E."/>
            <person name="Hilburn K."/>
            <person name="Hua-Van A."/>
            <person name="Jonkers W."/>
            <person name="Kazan K."/>
            <person name="Kodira C.D."/>
            <person name="Koehrsen M."/>
            <person name="Kumar L."/>
            <person name="Lee Y.H."/>
            <person name="Li L."/>
            <person name="Manners J.M."/>
            <person name="Miranda-Saavedra D."/>
            <person name="Mukherjee M."/>
            <person name="Park G."/>
            <person name="Park J."/>
            <person name="Park S.Y."/>
            <person name="Proctor R.H."/>
            <person name="Regev A."/>
            <person name="Ruiz-Roldan M.C."/>
            <person name="Sain D."/>
            <person name="Sakthikumar S."/>
            <person name="Sykes S."/>
            <person name="Schwartz D.C."/>
            <person name="Turgeon B.G."/>
            <person name="Wapinski I."/>
            <person name="Yoder O."/>
            <person name="Young S."/>
            <person name="Zeng Q."/>
            <person name="Zhou S."/>
            <person name="Galagan J."/>
            <person name="Cuomo C.A."/>
            <person name="Kistler H.C."/>
            <person name="Rep M."/>
        </authorList>
    </citation>
    <scope>GENOME REANNOTATION</scope>
    <source>
        <strain evidence="3">ATCC MYA-4620 / CBS 123657 / FGSC 9075 / NRRL 31084 / PH-1</strain>
        <strain evidence="2">PH-1 / ATCC MYA-4620 / FGSC 9075 / NRRL 31084</strain>
    </source>
</reference>
<reference evidence="2 3" key="1">
    <citation type="journal article" date="2007" name="Science">
        <title>The Fusarium graminearum genome reveals a link between localized polymorphism and pathogen specialization.</title>
        <authorList>
            <person name="Cuomo C.A."/>
            <person name="Gueldener U."/>
            <person name="Xu J.-R."/>
            <person name="Trail F."/>
            <person name="Turgeon B.G."/>
            <person name="Di Pietro A."/>
            <person name="Walton J.D."/>
            <person name="Ma L.-J."/>
            <person name="Baker S.E."/>
            <person name="Rep M."/>
            <person name="Adam G."/>
            <person name="Antoniw J."/>
            <person name="Baldwin T."/>
            <person name="Calvo S.E."/>
            <person name="Chang Y.-L."/>
            <person name="DeCaprio D."/>
            <person name="Gale L.R."/>
            <person name="Gnerre S."/>
            <person name="Goswami R.S."/>
            <person name="Hammond-Kosack K."/>
            <person name="Harris L.J."/>
            <person name="Hilburn K."/>
            <person name="Kennell J.C."/>
            <person name="Kroken S."/>
            <person name="Magnuson J.K."/>
            <person name="Mannhaupt G."/>
            <person name="Mauceli E.W."/>
            <person name="Mewes H.-W."/>
            <person name="Mitterbauer R."/>
            <person name="Muehlbauer G."/>
            <person name="Muensterkoetter M."/>
            <person name="Nelson D."/>
            <person name="O'Donnell K."/>
            <person name="Ouellet T."/>
            <person name="Qi W."/>
            <person name="Quesneville H."/>
            <person name="Roncero M.I.G."/>
            <person name="Seong K.-Y."/>
            <person name="Tetko I.V."/>
            <person name="Urban M."/>
            <person name="Waalwijk C."/>
            <person name="Ward T.J."/>
            <person name="Yao J."/>
            <person name="Birren B.W."/>
            <person name="Kistler H.C."/>
        </authorList>
    </citation>
    <scope>NUCLEOTIDE SEQUENCE [LARGE SCALE GENOMIC DNA]</scope>
    <source>
        <strain evidence="3">ATCC MYA-4620 / CBS 123657 / FGSC 9075 / NRRL 31084 / PH-1</strain>
        <strain evidence="2">PH-1 / ATCC MYA-4620 / FGSC 9075 / NRRL 31084</strain>
    </source>
</reference>